<dbReference type="FunFam" id="1.10.1070.11:FF:000029">
    <property type="entry name" value="Serine/threonine-protein kinase TOR"/>
    <property type="match status" value="1"/>
</dbReference>
<dbReference type="Proteomes" id="UP000179807">
    <property type="component" value="Unassembled WGS sequence"/>
</dbReference>
<dbReference type="EMBL" id="MLAK01001293">
    <property type="protein sequence ID" value="OHS94749.1"/>
    <property type="molecule type" value="Genomic_DNA"/>
</dbReference>
<dbReference type="InterPro" id="IPR003151">
    <property type="entry name" value="PIK-rel_kinase_FAT"/>
</dbReference>
<evidence type="ECO:0000259" key="6">
    <source>
        <dbReference type="PROSITE" id="PS50290"/>
    </source>
</evidence>
<dbReference type="PANTHER" id="PTHR11139:SF9">
    <property type="entry name" value="SERINE_THREONINE-PROTEIN KINASE MTOR"/>
    <property type="match status" value="1"/>
</dbReference>
<dbReference type="GO" id="GO:0005524">
    <property type="term" value="F:ATP binding"/>
    <property type="evidence" value="ECO:0007669"/>
    <property type="project" value="UniProtKB-KW"/>
</dbReference>
<dbReference type="Pfam" id="PF02259">
    <property type="entry name" value="FAT"/>
    <property type="match status" value="1"/>
</dbReference>
<comment type="caution">
    <text evidence="9">The sequence shown here is derived from an EMBL/GenBank/DDBJ whole genome shotgun (WGS) entry which is preliminary data.</text>
</comment>
<gene>
    <name evidence="9" type="ORF">TRFO_10911</name>
</gene>
<dbReference type="SMART" id="SM00146">
    <property type="entry name" value="PI3Kc"/>
    <property type="match status" value="1"/>
</dbReference>
<keyword evidence="5" id="KW-0547">Nucleotide-binding</keyword>
<evidence type="ECO:0000259" key="8">
    <source>
        <dbReference type="PROSITE" id="PS51190"/>
    </source>
</evidence>
<evidence type="ECO:0000256" key="4">
    <source>
        <dbReference type="ARBA" id="ARBA00048679"/>
    </source>
</evidence>
<dbReference type="CDD" id="cd05169">
    <property type="entry name" value="PIKKc_TOR"/>
    <property type="match status" value="1"/>
</dbReference>
<dbReference type="InterPro" id="IPR050517">
    <property type="entry name" value="DDR_Repair_Kinase"/>
</dbReference>
<protein>
    <recommendedName>
        <fullName evidence="5">Serine/threonine-protein kinase TOR</fullName>
        <ecNumber evidence="5">2.7.11.1</ecNumber>
    </recommendedName>
</protein>
<dbReference type="Gene3D" id="1.25.10.10">
    <property type="entry name" value="Leucine-rich Repeat Variant"/>
    <property type="match status" value="2"/>
</dbReference>
<dbReference type="Pfam" id="PF02260">
    <property type="entry name" value="FATC"/>
    <property type="match status" value="1"/>
</dbReference>
<dbReference type="InterPro" id="IPR009076">
    <property type="entry name" value="FRB_dom"/>
</dbReference>
<dbReference type="PROSITE" id="PS51190">
    <property type="entry name" value="FATC"/>
    <property type="match status" value="1"/>
</dbReference>
<dbReference type="Pfam" id="PF11865">
    <property type="entry name" value="mTOR_dom"/>
    <property type="match status" value="1"/>
</dbReference>
<comment type="catalytic activity">
    <reaction evidence="4">
        <text>L-seryl-[protein] + ATP = O-phospho-L-seryl-[protein] + ADP + H(+)</text>
        <dbReference type="Rhea" id="RHEA:17989"/>
        <dbReference type="Rhea" id="RHEA-COMP:9863"/>
        <dbReference type="Rhea" id="RHEA-COMP:11604"/>
        <dbReference type="ChEBI" id="CHEBI:15378"/>
        <dbReference type="ChEBI" id="CHEBI:29999"/>
        <dbReference type="ChEBI" id="CHEBI:30616"/>
        <dbReference type="ChEBI" id="CHEBI:83421"/>
        <dbReference type="ChEBI" id="CHEBI:456216"/>
        <dbReference type="EC" id="2.7.11.1"/>
    </reaction>
</comment>
<keyword evidence="2" id="KW-0677">Repeat</keyword>
<sequence length="2287" mass="260897">MKITELAIPRTCAEMQQVFESYYYSFYLEMVRMSNSNLNAYVDSFIETLVVLSKNPPSSPNVIRAAMGIVALHRFGYHKFQVLANIFDRLLPQIDIEYVRFLSWCAGRLIHHPDIEQARYVTHLFDRCVGWSRAKGRRARPLAAACLLTALSTNAGSSVVVFFPTLQSIIWLLVSHQSTQVLRATADAIAMYTRAVVRYCRSDLEAYLDFLAKLCMKLLYFGAPLREYAALILFEQLINGCPDYFLSQMLNLYSAITDATADEPMLVYGASFVTIAALSQVDSKLFIDNIADDLFSKANIVLFEFPKEVVDSLALLCKTVPDFMETKLDELKEFATELVSEPDNDFTLLTAILNQFSERCLPIDEELIKKLITVPMTQNYLQFFVSLANTKDAMSLEIITLLIHRITNELHTDHPNVALNLLSMLPQHCLINPEKLLNEVMALSLSTSDYTRSISPRAIFSIAKKSETIKTDDILKKLIQLAIFDKSASVRSSILKVIQNNCSEQLASPEYIRKLQIFINDDAVTGRNTTFRILANIAKLNPLAVTSLTRNAVLDCFFYIRHAPNIRQRARYLETLPDIIKASASTIKAYSGGFMDIALTLLIQCNSPNQKYVNFMEEDAVNLILIGVMDSLSLLAPLDPKMVAHYGDVLIPIICDILLNRNYRLLSLSILQLFFTLLTAPGSDLSYRIKTPMIMSACSTFLAKTHSRKARMATLKVLGAIGVLEVHQKPPPTSCESPENIDDKLARQFFHPTRDSEGEIDDSLLLRDSTVEQYFASFAASSLLSIFRDENLKEFYVDVVQALVQVLHFPRMFMLIYFDSFVSRLLEVIEAADDDEIKEYLPLFTQLVENSTHNTSPFLKRSLAMIHNRFCNKLAIQFLDLILAFLYSIRDGFSPYASDTIQLLVTCLDECKTAKEQESKRCLSAFSILGVYAIELLYIIIPFICNAILCEQTLSGVRIAAIETLCELIKTVDTYQYLGPIIRAVTFGLYYEDQVTRNASYELLYTLFKSQGANFLNSSEPLIEALKKSNMITPYLETLIEEATKQAEAGGIIKFRPIAAPKRRPYYNPHDPSNRKHQYSEEAILAKIHTPTIGVGRHMEQWMRSLMLAIISNSPSDQIRACTTLATSHYPLALKLFNAAFLSCWMKTSENGRNTIVDAIKELLQANDNYESVMREILGLLVFMDKIEKPLNIAPEVIVSASIRYGGVAYALHIQQQLFEKHPDNAQVISTLIDIFVQLQDWPNAIGLWKKCQEKDPSLNKPEVLSRLRMWDQVEPTFRERFNRTKDFDSFYGLSQSLSAMAMWPQLINFIEVFKILRSHQKRAVSIFFSEAALHVGRWDILEETLKYSPDDSTRGNALKALNAIHKKDVKTVDECILRGFSLLASKPITFWADNQRVHPETMQAAQELVEISEMRSWLTGQADTADLDEVWNERLNTAPRDFDLWFHLIANRVRITDVRDDNLIKFFALKSATLGTKIHINAFELLFPEFNFDTAPDLHKICYVVAHWNIGEKHRALSEMEKLTHIVNEPLKSRCHFLYSSWLLENDEVSIDDLKKAYDHLRVVVQEFDEHPREQKSSFNRRYQQLTIDLNSPEVVKKVQQASENCGSLILPSQILKELTTDQMVVELMRKWSDVNASLISLDPSYLADYVTNAINALTTCAKLSPSFPDVVQLLNIFFEHANEEAIFHSTASFICELQPKLLIQATPQLLIQLSHQSEEVASFVHRTVLDLLNDHYHALIFSVIVMKKSTNKARGTAAKKILEEFSSNKPKVYAEVELIRKSMLMAAVTWNERVLQYITDAFDHFQRNRIDRMLASLASILELVKKPKCEMHHQFLNLFSKNMQSLDQILRIFNRRNKNSMAQLSQWCKNMQDLIGEELKRIRMIQLSSISHELCERTGFFMAVPGTYKPSKAVNHIMYFVGQLSVYMSKQQPKDVIVRGEDGNFYQYLLKGHEDLRLDERIMQFFRLINSLIMKASVFQQNMIQTMGVIPLSLQHGLVQWVPGTETLRAVVEQMRKLHNRDPMEEYNLSENYSDVSIDLLMPVQKMQIIKKIFQEVPDTDISDFFWLKAANAEMWMKQTRTFAISSGMTSIVGYIIGLGDRHPSNLLIDRFTGKVIHIDFGDCFERASRRVLLPEVVPFRLTRMMAKAMGPTGVDGNFRTSFVNMSQLLRENKRVLVMVLSTFVHEPLIDPDIEEDKKAAKNAPQAIVMKGKTESFAGKSFHPAEEAGIQSSVEMRKRVIQKLTGNDFGDESKLSIEDQATLLIKTATDPYVLSRMYSGWCPFW</sequence>
<dbReference type="GO" id="GO:0004674">
    <property type="term" value="F:protein serine/threonine kinase activity"/>
    <property type="evidence" value="ECO:0007669"/>
    <property type="project" value="UniProtKB-KW"/>
</dbReference>
<dbReference type="VEuPathDB" id="TrichDB:TRFO_10911"/>
<dbReference type="PROSITE" id="PS50290">
    <property type="entry name" value="PI3_4_KINASE_3"/>
    <property type="match status" value="1"/>
</dbReference>
<dbReference type="RefSeq" id="XP_068347886.1">
    <property type="nucleotide sequence ID" value="XM_068495728.1"/>
</dbReference>
<evidence type="ECO:0000259" key="7">
    <source>
        <dbReference type="PROSITE" id="PS51189"/>
    </source>
</evidence>
<dbReference type="SMART" id="SM01345">
    <property type="entry name" value="Rapamycin_bind"/>
    <property type="match status" value="1"/>
</dbReference>
<keyword evidence="5" id="KW-0067">ATP-binding</keyword>
<dbReference type="GO" id="GO:0106310">
    <property type="term" value="F:protein serine kinase activity"/>
    <property type="evidence" value="ECO:0007669"/>
    <property type="project" value="RHEA"/>
</dbReference>
<name>A0A1J4JBE1_9EUKA</name>
<dbReference type="Pfam" id="PF00454">
    <property type="entry name" value="PI3_PI4_kinase"/>
    <property type="match status" value="1"/>
</dbReference>
<dbReference type="GO" id="GO:0044877">
    <property type="term" value="F:protein-containing complex binding"/>
    <property type="evidence" value="ECO:0007669"/>
    <property type="project" value="InterPro"/>
</dbReference>
<evidence type="ECO:0000313" key="10">
    <source>
        <dbReference type="Proteomes" id="UP000179807"/>
    </source>
</evidence>
<dbReference type="GO" id="GO:0031929">
    <property type="term" value="P:TOR signaling"/>
    <property type="evidence" value="ECO:0007669"/>
    <property type="project" value="TreeGrafter"/>
</dbReference>
<feature type="domain" description="FATC" evidence="8">
    <location>
        <begin position="2255"/>
        <end position="2287"/>
    </location>
</feature>
<accession>A0A1J4JBE1</accession>
<dbReference type="InterPro" id="IPR036940">
    <property type="entry name" value="PI3/4_kinase_cat_sf"/>
</dbReference>
<dbReference type="InterPro" id="IPR016024">
    <property type="entry name" value="ARM-type_fold"/>
</dbReference>
<dbReference type="SMART" id="SM01343">
    <property type="entry name" value="FATC"/>
    <property type="match status" value="1"/>
</dbReference>
<dbReference type="Gene3D" id="1.10.1070.11">
    <property type="entry name" value="Phosphatidylinositol 3-/4-kinase, catalytic domain"/>
    <property type="match status" value="1"/>
</dbReference>
<keyword evidence="5 9" id="KW-0418">Kinase</keyword>
<dbReference type="EC" id="2.7.11.1" evidence="5"/>
<feature type="domain" description="PI3K/PI4K catalytic" evidence="6">
    <location>
        <begin position="1922"/>
        <end position="2236"/>
    </location>
</feature>
<dbReference type="SUPFAM" id="SSF48371">
    <property type="entry name" value="ARM repeat"/>
    <property type="match status" value="2"/>
</dbReference>
<keyword evidence="5" id="KW-0808">Transferase</keyword>
<dbReference type="GO" id="GO:0016242">
    <property type="term" value="P:negative regulation of macroautophagy"/>
    <property type="evidence" value="ECO:0007669"/>
    <property type="project" value="TreeGrafter"/>
</dbReference>
<dbReference type="GeneID" id="94830432"/>
<dbReference type="GO" id="GO:0005737">
    <property type="term" value="C:cytoplasm"/>
    <property type="evidence" value="ECO:0007669"/>
    <property type="project" value="TreeGrafter"/>
</dbReference>
<dbReference type="InterPro" id="IPR026683">
    <property type="entry name" value="TOR_cat"/>
</dbReference>
<dbReference type="GO" id="GO:0005634">
    <property type="term" value="C:nucleus"/>
    <property type="evidence" value="ECO:0007669"/>
    <property type="project" value="TreeGrafter"/>
</dbReference>
<dbReference type="InterPro" id="IPR014009">
    <property type="entry name" value="PIK_FAT"/>
</dbReference>
<comment type="similarity">
    <text evidence="1 5">Belongs to the PI3/PI4-kinase family.</text>
</comment>
<keyword evidence="5" id="KW-0723">Serine/threonine-protein kinase</keyword>
<dbReference type="InterPro" id="IPR011009">
    <property type="entry name" value="Kinase-like_dom_sf"/>
</dbReference>
<dbReference type="InterPro" id="IPR000403">
    <property type="entry name" value="PI3/4_kinase_cat_dom"/>
</dbReference>
<dbReference type="SUPFAM" id="SSF56112">
    <property type="entry name" value="Protein kinase-like (PK-like)"/>
    <property type="match status" value="1"/>
</dbReference>
<evidence type="ECO:0000256" key="1">
    <source>
        <dbReference type="ARBA" id="ARBA00011031"/>
    </source>
</evidence>
<dbReference type="GO" id="GO:0031931">
    <property type="term" value="C:TORC1 complex"/>
    <property type="evidence" value="ECO:0007669"/>
    <property type="project" value="TreeGrafter"/>
</dbReference>
<keyword evidence="10" id="KW-1185">Reference proteome</keyword>
<dbReference type="FunFam" id="3.30.1010.10:FF:000025">
    <property type="entry name" value="PIKK family atypical protein kinase"/>
    <property type="match status" value="1"/>
</dbReference>
<feature type="domain" description="FAT" evidence="7">
    <location>
        <begin position="1197"/>
        <end position="1751"/>
    </location>
</feature>
<reference evidence="9" key="1">
    <citation type="submission" date="2016-10" db="EMBL/GenBank/DDBJ databases">
        <authorList>
            <person name="Benchimol M."/>
            <person name="Almeida L.G."/>
            <person name="Vasconcelos A.T."/>
            <person name="Perreira-Neves A."/>
            <person name="Rosa I.A."/>
            <person name="Tasca T."/>
            <person name="Bogo M.R."/>
            <person name="de Souza W."/>
        </authorList>
    </citation>
    <scope>NUCLEOTIDE SEQUENCE [LARGE SCALE GENOMIC DNA]</scope>
    <source>
        <strain evidence="9">K</strain>
    </source>
</reference>
<dbReference type="PANTHER" id="PTHR11139">
    <property type="entry name" value="ATAXIA TELANGIECTASIA MUTATED ATM -RELATED"/>
    <property type="match status" value="1"/>
</dbReference>
<dbReference type="InterPro" id="IPR011989">
    <property type="entry name" value="ARM-like"/>
</dbReference>
<evidence type="ECO:0000256" key="3">
    <source>
        <dbReference type="ARBA" id="ARBA00047899"/>
    </source>
</evidence>
<dbReference type="GO" id="GO:0031932">
    <property type="term" value="C:TORC2 complex"/>
    <property type="evidence" value="ECO:0007669"/>
    <property type="project" value="TreeGrafter"/>
</dbReference>
<proteinExistence type="inferred from homology"/>
<evidence type="ECO:0000256" key="5">
    <source>
        <dbReference type="RuleBase" id="RU364109"/>
    </source>
</evidence>
<dbReference type="OrthoDB" id="381190at2759"/>
<dbReference type="PROSITE" id="PS51189">
    <property type="entry name" value="FAT"/>
    <property type="match status" value="1"/>
</dbReference>
<dbReference type="InterPro" id="IPR003152">
    <property type="entry name" value="FATC_dom"/>
</dbReference>
<evidence type="ECO:0000313" key="9">
    <source>
        <dbReference type="EMBL" id="OHS94749.1"/>
    </source>
</evidence>
<organism evidence="9 10">
    <name type="scientific">Tritrichomonas foetus</name>
    <dbReference type="NCBI Taxonomy" id="1144522"/>
    <lineage>
        <taxon>Eukaryota</taxon>
        <taxon>Metamonada</taxon>
        <taxon>Parabasalia</taxon>
        <taxon>Tritrichomonadida</taxon>
        <taxon>Tritrichomonadidae</taxon>
        <taxon>Tritrichomonas</taxon>
    </lineage>
</organism>
<dbReference type="Pfam" id="PF08771">
    <property type="entry name" value="FRB_dom"/>
    <property type="match status" value="1"/>
</dbReference>
<dbReference type="SMART" id="SM01346">
    <property type="entry name" value="DUF3385"/>
    <property type="match status" value="1"/>
</dbReference>
<dbReference type="InterPro" id="IPR024585">
    <property type="entry name" value="mTOR_dom"/>
</dbReference>
<evidence type="ECO:0000256" key="2">
    <source>
        <dbReference type="ARBA" id="ARBA00022737"/>
    </source>
</evidence>
<dbReference type="Gene3D" id="3.30.1010.10">
    <property type="entry name" value="Phosphatidylinositol 3-kinase Catalytic Subunit, Chain A, domain 4"/>
    <property type="match status" value="1"/>
</dbReference>
<comment type="catalytic activity">
    <reaction evidence="3 5">
        <text>L-threonyl-[protein] + ATP = O-phospho-L-threonyl-[protein] + ADP + H(+)</text>
        <dbReference type="Rhea" id="RHEA:46608"/>
        <dbReference type="Rhea" id="RHEA-COMP:11060"/>
        <dbReference type="Rhea" id="RHEA-COMP:11605"/>
        <dbReference type="ChEBI" id="CHEBI:15378"/>
        <dbReference type="ChEBI" id="CHEBI:30013"/>
        <dbReference type="ChEBI" id="CHEBI:30616"/>
        <dbReference type="ChEBI" id="CHEBI:61977"/>
        <dbReference type="ChEBI" id="CHEBI:456216"/>
        <dbReference type="EC" id="2.7.11.1"/>
    </reaction>
</comment>